<keyword evidence="4" id="KW-0997">Cell inner membrane</keyword>
<evidence type="ECO:0000256" key="15">
    <source>
        <dbReference type="ARBA" id="ARBA00039389"/>
    </source>
</evidence>
<comment type="function">
    <text evidence="12">Required for disulfide bond formation in some proteins. Part of a redox system composed of DsbI and DsbL that mediates formation of an essential disulfide bond in AssT.</text>
</comment>
<evidence type="ECO:0000256" key="5">
    <source>
        <dbReference type="ARBA" id="ARBA00022692"/>
    </source>
</evidence>
<evidence type="ECO:0000313" key="18">
    <source>
        <dbReference type="Proteomes" id="UP000284605"/>
    </source>
</evidence>
<evidence type="ECO:0000256" key="8">
    <source>
        <dbReference type="ARBA" id="ARBA00023002"/>
    </source>
</evidence>
<dbReference type="InterPro" id="IPR024199">
    <property type="entry name" value="Uncharacterised_DsbB"/>
</dbReference>
<comment type="subunit">
    <text evidence="14">Interacts with DsbL.</text>
</comment>
<keyword evidence="6" id="KW-0249">Electron transport</keyword>
<proteinExistence type="inferred from homology"/>
<evidence type="ECO:0000256" key="1">
    <source>
        <dbReference type="ARBA" id="ARBA00004429"/>
    </source>
</evidence>
<organism evidence="17 18">
    <name type="scientific">Oleomonas cavernae</name>
    <dbReference type="NCBI Taxonomy" id="2320859"/>
    <lineage>
        <taxon>Bacteria</taxon>
        <taxon>Pseudomonadati</taxon>
        <taxon>Pseudomonadota</taxon>
        <taxon>Alphaproteobacteria</taxon>
        <taxon>Acetobacterales</taxon>
        <taxon>Acetobacteraceae</taxon>
        <taxon>Oleomonas</taxon>
    </lineage>
</organism>
<comment type="caution">
    <text evidence="17">The sequence shown here is derived from an EMBL/GenBank/DDBJ whole genome shotgun (WGS) entry which is preliminary data.</text>
</comment>
<gene>
    <name evidence="17" type="ORF">D3874_02610</name>
</gene>
<accession>A0A418WU10</accession>
<evidence type="ECO:0000256" key="9">
    <source>
        <dbReference type="ARBA" id="ARBA00023136"/>
    </source>
</evidence>
<evidence type="ECO:0000256" key="7">
    <source>
        <dbReference type="ARBA" id="ARBA00022989"/>
    </source>
</evidence>
<keyword evidence="8" id="KW-0560">Oxidoreductase</keyword>
<keyword evidence="7 16" id="KW-1133">Transmembrane helix</keyword>
<keyword evidence="10" id="KW-1015">Disulfide bond</keyword>
<evidence type="ECO:0000313" key="17">
    <source>
        <dbReference type="EMBL" id="RJF94728.1"/>
    </source>
</evidence>
<dbReference type="SUPFAM" id="SSF158442">
    <property type="entry name" value="DsbB-like"/>
    <property type="match status" value="1"/>
</dbReference>
<evidence type="ECO:0000256" key="13">
    <source>
        <dbReference type="ARBA" id="ARBA00038060"/>
    </source>
</evidence>
<comment type="subcellular location">
    <subcellularLocation>
        <location evidence="1">Cell inner membrane</location>
        <topology evidence="1">Multi-pass membrane protein</topology>
    </subcellularLocation>
</comment>
<dbReference type="PANTHER" id="PTHR36570">
    <property type="entry name" value="DISULFIDE BOND FORMATION PROTEIN B"/>
    <property type="match status" value="1"/>
</dbReference>
<evidence type="ECO:0000256" key="12">
    <source>
        <dbReference type="ARBA" id="ARBA00037310"/>
    </source>
</evidence>
<keyword evidence="3" id="KW-1003">Cell membrane</keyword>
<evidence type="ECO:0000256" key="3">
    <source>
        <dbReference type="ARBA" id="ARBA00022475"/>
    </source>
</evidence>
<feature type="transmembrane region" description="Helical" evidence="16">
    <location>
        <begin position="137"/>
        <end position="156"/>
    </location>
</feature>
<dbReference type="EMBL" id="QYUK01000008">
    <property type="protein sequence ID" value="RJF94728.1"/>
    <property type="molecule type" value="Genomic_DNA"/>
</dbReference>
<dbReference type="Gene3D" id="1.20.1550.10">
    <property type="entry name" value="DsbB-like"/>
    <property type="match status" value="1"/>
</dbReference>
<dbReference type="OrthoDB" id="9808637at2"/>
<dbReference type="RefSeq" id="WP_119776136.1">
    <property type="nucleotide sequence ID" value="NZ_QYUK01000008.1"/>
</dbReference>
<dbReference type="AlphaFoldDB" id="A0A418WU10"/>
<name>A0A418WU10_9PROT</name>
<comment type="similarity">
    <text evidence="13">Belongs to the DsbB family. DsbI subfamily.</text>
</comment>
<dbReference type="GO" id="GO:0015035">
    <property type="term" value="F:protein-disulfide reductase activity"/>
    <property type="evidence" value="ECO:0007669"/>
    <property type="project" value="InterPro"/>
</dbReference>
<dbReference type="InterPro" id="IPR050183">
    <property type="entry name" value="DsbB"/>
</dbReference>
<evidence type="ECO:0000256" key="16">
    <source>
        <dbReference type="SAM" id="Phobius"/>
    </source>
</evidence>
<dbReference type="PANTHER" id="PTHR36570:SF1">
    <property type="entry name" value="PROTEIN-DISULFIDE OXIDOREDUCTASE DSBI"/>
    <property type="match status" value="1"/>
</dbReference>
<keyword evidence="9 16" id="KW-0472">Membrane</keyword>
<dbReference type="Proteomes" id="UP000284605">
    <property type="component" value="Unassembled WGS sequence"/>
</dbReference>
<evidence type="ECO:0000256" key="14">
    <source>
        <dbReference type="ARBA" id="ARBA00038526"/>
    </source>
</evidence>
<evidence type="ECO:0000256" key="2">
    <source>
        <dbReference type="ARBA" id="ARBA00022448"/>
    </source>
</evidence>
<dbReference type="GO" id="GO:0006457">
    <property type="term" value="P:protein folding"/>
    <property type="evidence" value="ECO:0007669"/>
    <property type="project" value="InterPro"/>
</dbReference>
<keyword evidence="2" id="KW-0813">Transport</keyword>
<keyword evidence="11" id="KW-0676">Redox-active center</keyword>
<keyword evidence="5 16" id="KW-0812">Transmembrane</keyword>
<evidence type="ECO:0000256" key="11">
    <source>
        <dbReference type="ARBA" id="ARBA00023284"/>
    </source>
</evidence>
<reference evidence="17 18" key="1">
    <citation type="submission" date="2018-09" db="EMBL/GenBank/DDBJ databases">
        <authorList>
            <person name="Zhu H."/>
        </authorList>
    </citation>
    <scope>NUCLEOTIDE SEQUENCE [LARGE SCALE GENOMIC DNA]</scope>
    <source>
        <strain evidence="17 18">K1W22B-8</strain>
    </source>
</reference>
<dbReference type="GO" id="GO:0005886">
    <property type="term" value="C:plasma membrane"/>
    <property type="evidence" value="ECO:0007669"/>
    <property type="project" value="UniProtKB-SubCell"/>
</dbReference>
<dbReference type="InterPro" id="IPR003752">
    <property type="entry name" value="DiS_bond_form_DsbB/BdbC"/>
</dbReference>
<feature type="transmembrane region" description="Helical" evidence="16">
    <location>
        <begin position="67"/>
        <end position="89"/>
    </location>
</feature>
<protein>
    <recommendedName>
        <fullName evidence="15">Putative protein-disulfide oxidoreductase DsbI</fullName>
    </recommendedName>
</protein>
<evidence type="ECO:0000256" key="6">
    <source>
        <dbReference type="ARBA" id="ARBA00022982"/>
    </source>
</evidence>
<dbReference type="Pfam" id="PF02600">
    <property type="entry name" value="DsbB"/>
    <property type="match status" value="1"/>
</dbReference>
<feature type="transmembrane region" description="Helical" evidence="16">
    <location>
        <begin position="43"/>
        <end position="60"/>
    </location>
</feature>
<dbReference type="PIRSF" id="PIRSF033913">
    <property type="entry name" value="S-S_format_DsbB"/>
    <property type="match status" value="1"/>
</dbReference>
<dbReference type="InterPro" id="IPR023380">
    <property type="entry name" value="DsbB-like_sf"/>
</dbReference>
<keyword evidence="18" id="KW-1185">Reference proteome</keyword>
<evidence type="ECO:0000256" key="10">
    <source>
        <dbReference type="ARBA" id="ARBA00023157"/>
    </source>
</evidence>
<sequence length="160" mass="16243">MRRARNIRLAGLVILLGSGALLGGALAFQYLGGLPPCELCIWQRWAHGAVLAGALAAVLAPRPIAALGLAIGIAGLLCGVGIAIFHVGVEQAWWQGLASCGATGTPATSVDDLLAAVEAAPVVRCGDVAWSLFGLSMAAWNAIASLVLAIVATVLARRRA</sequence>
<evidence type="ECO:0000256" key="4">
    <source>
        <dbReference type="ARBA" id="ARBA00022519"/>
    </source>
</evidence>